<keyword evidence="7" id="KW-0812">Transmembrane</keyword>
<organism evidence="9 10">
    <name type="scientific">Staphylococcus argensis</name>
    <dbReference type="NCBI Taxonomy" id="1607738"/>
    <lineage>
        <taxon>Bacteria</taxon>
        <taxon>Bacillati</taxon>
        <taxon>Bacillota</taxon>
        <taxon>Bacilli</taxon>
        <taxon>Bacillales</taxon>
        <taxon>Staphylococcaceae</taxon>
        <taxon>Staphylococcus</taxon>
    </lineage>
</organism>
<accession>A0A2K4FAI4</accession>
<evidence type="ECO:0000313" key="10">
    <source>
        <dbReference type="Proteomes" id="UP000242712"/>
    </source>
</evidence>
<keyword evidence="7" id="KW-1133">Transmembrane helix</keyword>
<dbReference type="GeneID" id="98298562"/>
<dbReference type="NCBIfam" id="NF033510">
    <property type="entry name" value="Ca_tandemer"/>
    <property type="match status" value="7"/>
</dbReference>
<dbReference type="Gene3D" id="2.60.40.10">
    <property type="entry name" value="Immunoglobulins"/>
    <property type="match status" value="7"/>
</dbReference>
<dbReference type="Pfam" id="PF00746">
    <property type="entry name" value="Gram_pos_anchor"/>
    <property type="match status" value="1"/>
</dbReference>
<name>A0A2K4FAI4_9STAP</name>
<dbReference type="InterPro" id="IPR041498">
    <property type="entry name" value="Big_6"/>
</dbReference>
<feature type="region of interest" description="Disordered" evidence="6">
    <location>
        <begin position="1226"/>
        <end position="1314"/>
    </location>
</feature>
<feature type="region of interest" description="Disordered" evidence="6">
    <location>
        <begin position="283"/>
        <end position="304"/>
    </location>
</feature>
<dbReference type="PROSITE" id="PS50847">
    <property type="entry name" value="GRAM_POS_ANCHORING"/>
    <property type="match status" value="1"/>
</dbReference>
<evidence type="ECO:0000256" key="7">
    <source>
        <dbReference type="SAM" id="Phobius"/>
    </source>
</evidence>
<feature type="compositionally biased region" description="Basic and acidic residues" evidence="6">
    <location>
        <begin position="1254"/>
        <end position="1265"/>
    </location>
</feature>
<dbReference type="NCBIfam" id="TIGR01167">
    <property type="entry name" value="LPXTG_anchor"/>
    <property type="match status" value="1"/>
</dbReference>
<dbReference type="EMBL" id="PPPX01000016">
    <property type="protein sequence ID" value="POA08297.1"/>
    <property type="molecule type" value="Genomic_DNA"/>
</dbReference>
<dbReference type="Pfam" id="PF08428">
    <property type="entry name" value="Rib"/>
    <property type="match status" value="1"/>
</dbReference>
<evidence type="ECO:0000256" key="5">
    <source>
        <dbReference type="ARBA" id="ARBA00023088"/>
    </source>
</evidence>
<dbReference type="InterPro" id="IPR019931">
    <property type="entry name" value="LPXTG_anchor"/>
</dbReference>
<evidence type="ECO:0000259" key="8">
    <source>
        <dbReference type="PROSITE" id="PS50847"/>
    </source>
</evidence>
<evidence type="ECO:0000313" key="9">
    <source>
        <dbReference type="EMBL" id="POA08297.1"/>
    </source>
</evidence>
<evidence type="ECO:0000256" key="4">
    <source>
        <dbReference type="ARBA" id="ARBA00022729"/>
    </source>
</evidence>
<evidence type="ECO:0000256" key="6">
    <source>
        <dbReference type="SAM" id="MobiDB-lite"/>
    </source>
</evidence>
<evidence type="ECO:0000256" key="3">
    <source>
        <dbReference type="ARBA" id="ARBA00022525"/>
    </source>
</evidence>
<feature type="transmembrane region" description="Helical" evidence="7">
    <location>
        <begin position="1312"/>
        <end position="1329"/>
    </location>
</feature>
<evidence type="ECO:0000256" key="1">
    <source>
        <dbReference type="ARBA" id="ARBA00004168"/>
    </source>
</evidence>
<keyword evidence="10" id="KW-1185">Reference proteome</keyword>
<proteinExistence type="predicted"/>
<protein>
    <recommendedName>
        <fullName evidence="8">Gram-positive cocci surface proteins LPxTG domain-containing protein</fullName>
    </recommendedName>
</protein>
<comment type="subcellular location">
    <subcellularLocation>
        <location evidence="1">Secreted</location>
        <location evidence="1">Cell wall</location>
        <topology evidence="1">Peptidoglycan-anchor</topology>
    </subcellularLocation>
</comment>
<dbReference type="RefSeq" id="WP_103372092.1">
    <property type="nucleotide sequence ID" value="NZ_CBCRVO010000002.1"/>
</dbReference>
<feature type="compositionally biased region" description="Polar residues" evidence="6">
    <location>
        <begin position="900"/>
        <end position="913"/>
    </location>
</feature>
<dbReference type="Pfam" id="PF17936">
    <property type="entry name" value="Big_6"/>
    <property type="match status" value="7"/>
</dbReference>
<dbReference type="InterPro" id="IPR059115">
    <property type="entry name" value="Rib"/>
</dbReference>
<comment type="caution">
    <text evidence="9">The sequence shown here is derived from an EMBL/GenBank/DDBJ whole genome shotgun (WGS) entry which is preliminary data.</text>
</comment>
<feature type="region of interest" description="Disordered" evidence="6">
    <location>
        <begin position="888"/>
        <end position="930"/>
    </location>
</feature>
<dbReference type="OrthoDB" id="2417389at2"/>
<keyword evidence="4" id="KW-0732">Signal</keyword>
<dbReference type="InterPro" id="IPR013783">
    <property type="entry name" value="Ig-like_fold"/>
</dbReference>
<keyword evidence="5" id="KW-0572">Peptidoglycan-anchor</keyword>
<evidence type="ECO:0000256" key="2">
    <source>
        <dbReference type="ARBA" id="ARBA00022512"/>
    </source>
</evidence>
<keyword evidence="7" id="KW-0472">Membrane</keyword>
<feature type="region of interest" description="Disordered" evidence="6">
    <location>
        <begin position="952"/>
        <end position="1010"/>
    </location>
</feature>
<feature type="region of interest" description="Disordered" evidence="6">
    <location>
        <begin position="1152"/>
        <end position="1176"/>
    </location>
</feature>
<feature type="compositionally biased region" description="Basic and acidic residues" evidence="6">
    <location>
        <begin position="1279"/>
        <end position="1301"/>
    </location>
</feature>
<sequence>MVNNLGLDAKNITPESFRAALLKAFSNAQNRTAVQGLSFRATPEDSEAINDMANAVNASAPTADDDNMKVIDADAYKNGYVKNDVDTTNAANTLSGRAYMSDFGAPGTTSTRLTTVPEGTAVYMQWIDKDGWVSPAFRAYTTNQITNRDSSAAGPGFYAFDLRKPQIDANGKSHVYNATDGQYYRLWIEDFETPNGNTATMLRQVGGLIPGTFVNSVTHLNLGQFPLIGKNMQRTGVFMGVRPTNDYMTRPKEEWIHDEEGPMSNPYTDLKAKNTVSGRVWLETGDGDEANSGTGPNRNPGDPVAQGYTVVMSSLTKEGAAAYKAQVQSLDHGQRAEAAKKLLEDHPEYISATVYGETDEDGHYTLRFPEGALDVNFLYGYVMDKDGVIQNAYSSYTAPEFRTPNTNALFTPQAIPAHNLVADPMWYNVHFAIIPRTDVEISIVDFNNTDKPAAPGDVAHIDLEGKILSPLPTHVEWRDSKGKVVKKTPDFTSLKEGEDAGTFEIPADAKDGDHYTAVLVVNDRDVSADSLTVKVTDAHTYEPEVTPITKDFGTPTTEDDVKSHVTVPGFPADKGTPTVKVDEGAQLPDGNTAGTVNVPVTVTYPDGTTAHVNVPVTTKAAEDTTKMPQVDDVTAGDKTVSGHDGQPGNTVVVTFPDNTTGTATVDDNGKWTVNVPEGTDLKPGDKVTVVEKDNHEHTSAPTEVIVNDTENTAHQPQVDPINGGGTSVGGTGTPGNDVEVTLPGGTKVPGTVDEDGHFTVKVPDGTELKPGDKVTVVEKDHNGHTSPATEVTVGDYPNTAHQPTVDPVTAGDKTVHGKGTPGNTVEVTLPGGTVVTGEVDENGNFTVKVPDGTTLKPGDEITVVEKDKHGHASTPTKVTVGDTANEAHQPQVDPIHGGDTSVSGKGTPGNTVEVTLPDGSKVTGEVDKDGNFTVKLPDGKELKPGDKVTVVEKDKDGHSSTPTEVTVGDYPNTAHQPTVDPVTAGDKTVHGKGTPGNTVEVTLPDGSKVTGTVDKDGNFTVKVPDGITLKPGQEITVVEKDKHGHASTPTKVTVGDTANEAHQPQVDPIHGGDTSVSGKGTPGNTVEVTLPDGSKVTGTVDKDGNFTIKLPDGTTLKPGDTVTVVEKDKYGHASTPTKVTVQDHANTAHQPTVNPVHTGDKTVSGKGTPGNTIELTTPCGKTLTTKVDKDGNWTIDLPEDVHLKAGDKVTVVEKDQYGHTSTPTVVTVTDKDMNGNNCDMPKKDDNGQAPMDNHGSDMNKGDMTEHASTPAMTQGSDMTKGHDDSMKHAEAKDGAKSEAKALPETGNTDNSGTIFGSLFAALGALFLAGRRRKKEDK</sequence>
<feature type="domain" description="Gram-positive cocci surface proteins LPxTG" evidence="8">
    <location>
        <begin position="1302"/>
        <end position="1337"/>
    </location>
</feature>
<gene>
    <name evidence="9" type="ORF">CD039_09390</name>
</gene>
<keyword evidence="3" id="KW-0964">Secreted</keyword>
<feature type="compositionally biased region" description="Polar residues" evidence="6">
    <location>
        <begin position="1266"/>
        <end position="1277"/>
    </location>
</feature>
<feature type="compositionally biased region" description="Polar residues" evidence="6">
    <location>
        <begin position="1305"/>
        <end position="1314"/>
    </location>
</feature>
<reference evidence="9 10" key="1">
    <citation type="submission" date="2017-08" db="EMBL/GenBank/DDBJ databases">
        <title>Draft genome sequences of 64 type strains of genus Staph aureus.</title>
        <authorList>
            <person name="Cole K."/>
            <person name="Golubchik T."/>
            <person name="Russell J."/>
            <person name="Foster D."/>
            <person name="Llewelyn M."/>
            <person name="Wilson D."/>
            <person name="Crook D."/>
            <person name="Paul J."/>
        </authorList>
    </citation>
    <scope>NUCLEOTIDE SEQUENCE [LARGE SCALE GENOMIC DNA]</scope>
    <source>
        <strain evidence="9 10">DSM 29875</strain>
    </source>
</reference>
<keyword evidence="2" id="KW-0134">Cell wall</keyword>
<dbReference type="Proteomes" id="UP000242712">
    <property type="component" value="Unassembled WGS sequence"/>
</dbReference>
<feature type="region of interest" description="Disordered" evidence="6">
    <location>
        <begin position="778"/>
        <end position="811"/>
    </location>
</feature>